<evidence type="ECO:0000256" key="2">
    <source>
        <dbReference type="ARBA" id="ARBA00022692"/>
    </source>
</evidence>
<comment type="caution">
    <text evidence="7">The sequence shown here is derived from an EMBL/GenBank/DDBJ whole genome shotgun (WGS) entry which is preliminary data.</text>
</comment>
<evidence type="ECO:0000259" key="6">
    <source>
        <dbReference type="PROSITE" id="PS50262"/>
    </source>
</evidence>
<protein>
    <recommendedName>
        <fullName evidence="6">G-protein coupled receptors family 1 profile domain-containing protein</fullName>
    </recommendedName>
</protein>
<dbReference type="SUPFAM" id="SSF81321">
    <property type="entry name" value="Family A G protein-coupled receptor-like"/>
    <property type="match status" value="1"/>
</dbReference>
<dbReference type="InterPro" id="IPR017452">
    <property type="entry name" value="GPCR_Rhodpsn_7TM"/>
</dbReference>
<feature type="domain" description="G-protein coupled receptors family 1 profile" evidence="6">
    <location>
        <begin position="1"/>
        <end position="62"/>
    </location>
</feature>
<comment type="subcellular location">
    <subcellularLocation>
        <location evidence="1">Membrane</location>
    </subcellularLocation>
</comment>
<evidence type="ECO:0000256" key="5">
    <source>
        <dbReference type="SAM" id="Phobius"/>
    </source>
</evidence>
<dbReference type="Proteomes" id="UP001151699">
    <property type="component" value="Chromosome C"/>
</dbReference>
<keyword evidence="8" id="KW-1185">Reference proteome</keyword>
<dbReference type="PROSITE" id="PS50262">
    <property type="entry name" value="G_PROTEIN_RECEP_F1_2"/>
    <property type="match status" value="1"/>
</dbReference>
<proteinExistence type="predicted"/>
<keyword evidence="2 5" id="KW-0812">Transmembrane</keyword>
<evidence type="ECO:0000256" key="4">
    <source>
        <dbReference type="ARBA" id="ARBA00023136"/>
    </source>
</evidence>
<dbReference type="OrthoDB" id="5975505at2759"/>
<evidence type="ECO:0000313" key="7">
    <source>
        <dbReference type="EMBL" id="KAJ6636513.1"/>
    </source>
</evidence>
<evidence type="ECO:0000256" key="3">
    <source>
        <dbReference type="ARBA" id="ARBA00022989"/>
    </source>
</evidence>
<keyword evidence="3 5" id="KW-1133">Transmembrane helix</keyword>
<sequence>MMFVAVDRYMAISSPLVPKKSKRYYIKAVFAVWVSALTINLPWLYVFQLEPVDPGSNIQGFS</sequence>
<evidence type="ECO:0000313" key="8">
    <source>
        <dbReference type="Proteomes" id="UP001151699"/>
    </source>
</evidence>
<dbReference type="Gene3D" id="1.20.1070.10">
    <property type="entry name" value="Rhodopsin 7-helix transmembrane proteins"/>
    <property type="match status" value="1"/>
</dbReference>
<dbReference type="AlphaFoldDB" id="A0A9Q0MR75"/>
<feature type="transmembrane region" description="Helical" evidence="5">
    <location>
        <begin position="24"/>
        <end position="45"/>
    </location>
</feature>
<name>A0A9Q0MR75_9DIPT</name>
<reference evidence="7" key="1">
    <citation type="submission" date="2022-07" db="EMBL/GenBank/DDBJ databases">
        <authorList>
            <person name="Trinca V."/>
            <person name="Uliana J.V.C."/>
            <person name="Torres T.T."/>
            <person name="Ward R.J."/>
            <person name="Monesi N."/>
        </authorList>
    </citation>
    <scope>NUCLEOTIDE SEQUENCE</scope>
    <source>
        <strain evidence="7">HSMRA1968</strain>
        <tissue evidence="7">Whole embryos</tissue>
    </source>
</reference>
<dbReference type="GO" id="GO:0016020">
    <property type="term" value="C:membrane"/>
    <property type="evidence" value="ECO:0007669"/>
    <property type="project" value="UniProtKB-SubCell"/>
</dbReference>
<dbReference type="EMBL" id="WJQU01000004">
    <property type="protein sequence ID" value="KAJ6636513.1"/>
    <property type="molecule type" value="Genomic_DNA"/>
</dbReference>
<accession>A0A9Q0MR75</accession>
<gene>
    <name evidence="7" type="ORF">Bhyg_15103</name>
</gene>
<keyword evidence="4 5" id="KW-0472">Membrane</keyword>
<evidence type="ECO:0000256" key="1">
    <source>
        <dbReference type="ARBA" id="ARBA00004370"/>
    </source>
</evidence>
<organism evidence="7 8">
    <name type="scientific">Pseudolycoriella hygida</name>
    <dbReference type="NCBI Taxonomy" id="35572"/>
    <lineage>
        <taxon>Eukaryota</taxon>
        <taxon>Metazoa</taxon>
        <taxon>Ecdysozoa</taxon>
        <taxon>Arthropoda</taxon>
        <taxon>Hexapoda</taxon>
        <taxon>Insecta</taxon>
        <taxon>Pterygota</taxon>
        <taxon>Neoptera</taxon>
        <taxon>Endopterygota</taxon>
        <taxon>Diptera</taxon>
        <taxon>Nematocera</taxon>
        <taxon>Sciaroidea</taxon>
        <taxon>Sciaridae</taxon>
        <taxon>Pseudolycoriella</taxon>
    </lineage>
</organism>